<protein>
    <submittedName>
        <fullName evidence="2">Uncharacterized protein</fullName>
    </submittedName>
</protein>
<keyword evidence="1" id="KW-0472">Membrane</keyword>
<name>A0A318EAB6_9GAMM</name>
<proteinExistence type="predicted"/>
<gene>
    <name evidence="2" type="ORF">C8D93_10769</name>
</gene>
<evidence type="ECO:0000256" key="1">
    <source>
        <dbReference type="SAM" id="Phobius"/>
    </source>
</evidence>
<feature type="transmembrane region" description="Helical" evidence="1">
    <location>
        <begin position="48"/>
        <end position="66"/>
    </location>
</feature>
<keyword evidence="1" id="KW-0812">Transmembrane</keyword>
<dbReference type="Proteomes" id="UP000248330">
    <property type="component" value="Unassembled WGS sequence"/>
</dbReference>
<keyword evidence="1" id="KW-1133">Transmembrane helix</keyword>
<dbReference type="EMBL" id="QICN01000007">
    <property type="protein sequence ID" value="PXV66505.1"/>
    <property type="molecule type" value="Genomic_DNA"/>
</dbReference>
<reference evidence="2 3" key="1">
    <citation type="submission" date="2018-04" db="EMBL/GenBank/DDBJ databases">
        <title>Genomic Encyclopedia of Type Strains, Phase IV (KMG-IV): sequencing the most valuable type-strain genomes for metagenomic binning, comparative biology and taxonomic classification.</title>
        <authorList>
            <person name="Goeker M."/>
        </authorList>
    </citation>
    <scope>NUCLEOTIDE SEQUENCE [LARGE SCALE GENOMIC DNA]</scope>
    <source>
        <strain evidence="2 3">DSM 104150</strain>
    </source>
</reference>
<sequence length="90" mass="10628">MNDDNDRWLDRPRNVTRLVYGLYALCAALLLADLIYEKHGHFAFEHWFGFFAFFGFGAYVFIVLSAKGLRRLIKRPEDYYERRGKGDSDD</sequence>
<evidence type="ECO:0000313" key="3">
    <source>
        <dbReference type="Proteomes" id="UP000248330"/>
    </source>
</evidence>
<comment type="caution">
    <text evidence="2">The sequence shown here is derived from an EMBL/GenBank/DDBJ whole genome shotgun (WGS) entry which is preliminary data.</text>
</comment>
<dbReference type="AlphaFoldDB" id="A0A318EAB6"/>
<evidence type="ECO:0000313" key="2">
    <source>
        <dbReference type="EMBL" id="PXV66505.1"/>
    </source>
</evidence>
<accession>A0A318EAB6</accession>
<organism evidence="2 3">
    <name type="scientific">Sinimarinibacterium flocculans</name>
    <dbReference type="NCBI Taxonomy" id="985250"/>
    <lineage>
        <taxon>Bacteria</taxon>
        <taxon>Pseudomonadati</taxon>
        <taxon>Pseudomonadota</taxon>
        <taxon>Gammaproteobacteria</taxon>
        <taxon>Nevskiales</taxon>
        <taxon>Nevskiaceae</taxon>
        <taxon>Sinimarinibacterium</taxon>
    </lineage>
</organism>
<feature type="transmembrane region" description="Helical" evidence="1">
    <location>
        <begin position="18"/>
        <end position="36"/>
    </location>
</feature>
<dbReference type="RefSeq" id="WP_211307334.1">
    <property type="nucleotide sequence ID" value="NZ_CAWNXA010000007.1"/>
</dbReference>
<keyword evidence="3" id="KW-1185">Reference proteome</keyword>